<gene>
    <name evidence="2" type="ORF">CA606_10525</name>
</gene>
<dbReference type="InterPro" id="IPR029058">
    <property type="entry name" value="AB_hydrolase_fold"/>
</dbReference>
<dbReference type="Proteomes" id="UP000217311">
    <property type="component" value="Chromosome"/>
</dbReference>
<dbReference type="PANTHER" id="PTHR43433">
    <property type="entry name" value="HYDROLASE, ALPHA/BETA FOLD FAMILY PROTEIN"/>
    <property type="match status" value="1"/>
</dbReference>
<dbReference type="Pfam" id="PF00561">
    <property type="entry name" value="Abhydrolase_1"/>
    <property type="match status" value="1"/>
</dbReference>
<accession>A0A290MSB7</accession>
<dbReference type="SUPFAM" id="SSF53474">
    <property type="entry name" value="alpha/beta-Hydrolases"/>
    <property type="match status" value="1"/>
</dbReference>
<protein>
    <recommendedName>
        <fullName evidence="1">AB hydrolase-1 domain-containing protein</fullName>
    </recommendedName>
</protein>
<dbReference type="EMBL" id="CP023315">
    <property type="protein sequence ID" value="ATC32742.1"/>
    <property type="molecule type" value="Genomic_DNA"/>
</dbReference>
<dbReference type="InterPro" id="IPR050471">
    <property type="entry name" value="AB_hydrolase"/>
</dbReference>
<feature type="domain" description="AB hydrolase-1" evidence="1">
    <location>
        <begin position="6"/>
        <end position="248"/>
    </location>
</feature>
<sequence length="259" mass="27144">MSTSSFIYCHGLPGSAAELELFGGPDLEGASVVCLERLQAGRDHLDWQDRLLAAFDAARANLDRPTVRLVAFSLGTMSALHIAAKRPDAIEAVDVISAAAPLELGDFLPRMAGKAVFQAAATSPGALRRLGHGQSLINAIAPSFLLKVMFAGAAASEQALLADADFRAAVRDGLTASLGRGRAAYEDELRTYVRPWSQILSSVGCPVTLWHGDADGWAPLDMAYALAKALPSGAAVTEIAGAGHFDALKRALPAILRQG</sequence>
<dbReference type="PANTHER" id="PTHR43433:SF5">
    <property type="entry name" value="AB HYDROLASE-1 DOMAIN-CONTAINING PROTEIN"/>
    <property type="match status" value="1"/>
</dbReference>
<dbReference type="RefSeq" id="WP_096052149.1">
    <property type="nucleotide sequence ID" value="NZ_CP023315.3"/>
</dbReference>
<dbReference type="InterPro" id="IPR000073">
    <property type="entry name" value="AB_hydrolase_1"/>
</dbReference>
<name>A0A290MSB7_CAUVI</name>
<evidence type="ECO:0000313" key="2">
    <source>
        <dbReference type="EMBL" id="ATC32742.1"/>
    </source>
</evidence>
<dbReference type="AlphaFoldDB" id="A0A290MSB7"/>
<evidence type="ECO:0000313" key="3">
    <source>
        <dbReference type="Proteomes" id="UP000217311"/>
    </source>
</evidence>
<dbReference type="Gene3D" id="3.40.50.1820">
    <property type="entry name" value="alpha/beta hydrolase"/>
    <property type="match status" value="1"/>
</dbReference>
<evidence type="ECO:0000259" key="1">
    <source>
        <dbReference type="Pfam" id="PF00561"/>
    </source>
</evidence>
<organism evidence="2 3">
    <name type="scientific">Caulobacter vibrioides</name>
    <name type="common">Caulobacter crescentus</name>
    <dbReference type="NCBI Taxonomy" id="155892"/>
    <lineage>
        <taxon>Bacteria</taxon>
        <taxon>Pseudomonadati</taxon>
        <taxon>Pseudomonadota</taxon>
        <taxon>Alphaproteobacteria</taxon>
        <taxon>Caulobacterales</taxon>
        <taxon>Caulobacteraceae</taxon>
        <taxon>Caulobacter</taxon>
    </lineage>
</organism>
<reference evidence="3" key="1">
    <citation type="submission" date="2017-09" db="EMBL/GenBank/DDBJ databases">
        <title>Genome evolution observed in wild isolates of Caulobacter crescentus.</title>
        <authorList>
            <person name="Ely B."/>
            <person name="Wilson K."/>
            <person name="Scott D."/>
        </authorList>
    </citation>
    <scope>NUCLEOTIDE SEQUENCE [LARGE SCALE GENOMIC DNA]</scope>
    <source>
        <strain evidence="3">CB13b1a</strain>
    </source>
</reference>
<proteinExistence type="predicted"/>